<dbReference type="PANTHER" id="PTHR47755:SF1">
    <property type="entry name" value="CELL DIVISION PROTEIN FTSX"/>
    <property type="match status" value="1"/>
</dbReference>
<proteinExistence type="predicted"/>
<keyword evidence="2" id="KW-1003">Cell membrane</keyword>
<keyword evidence="8" id="KW-0132">Cell division</keyword>
<accession>A0A2T0X3W3</accession>
<organism evidence="8 9">
    <name type="scientific">Hasllibacter halocynthiae</name>
    <dbReference type="NCBI Taxonomy" id="595589"/>
    <lineage>
        <taxon>Bacteria</taxon>
        <taxon>Pseudomonadati</taxon>
        <taxon>Pseudomonadota</taxon>
        <taxon>Alphaproteobacteria</taxon>
        <taxon>Rhodobacterales</taxon>
        <taxon>Roseobacteraceae</taxon>
        <taxon>Hasllibacter</taxon>
    </lineage>
</organism>
<dbReference type="GO" id="GO:0032153">
    <property type="term" value="C:cell division site"/>
    <property type="evidence" value="ECO:0007669"/>
    <property type="project" value="TreeGrafter"/>
</dbReference>
<comment type="caution">
    <text evidence="8">The sequence shown here is derived from an EMBL/GenBank/DDBJ whole genome shotgun (WGS) entry which is preliminary data.</text>
</comment>
<feature type="transmembrane region" description="Helical" evidence="6">
    <location>
        <begin position="267"/>
        <end position="289"/>
    </location>
</feature>
<evidence type="ECO:0000256" key="2">
    <source>
        <dbReference type="ARBA" id="ARBA00022475"/>
    </source>
</evidence>
<dbReference type="GO" id="GO:0005886">
    <property type="term" value="C:plasma membrane"/>
    <property type="evidence" value="ECO:0007669"/>
    <property type="project" value="UniProtKB-SubCell"/>
</dbReference>
<feature type="transmembrane region" description="Helical" evidence="6">
    <location>
        <begin position="21"/>
        <end position="48"/>
    </location>
</feature>
<comment type="subcellular location">
    <subcellularLocation>
        <location evidence="1">Cell membrane</location>
        <topology evidence="1">Multi-pass membrane protein</topology>
    </subcellularLocation>
</comment>
<feature type="transmembrane region" description="Helical" evidence="6">
    <location>
        <begin position="172"/>
        <end position="204"/>
    </location>
</feature>
<evidence type="ECO:0000256" key="5">
    <source>
        <dbReference type="ARBA" id="ARBA00023136"/>
    </source>
</evidence>
<dbReference type="EMBL" id="PVTT01000002">
    <property type="protein sequence ID" value="PRY93643.1"/>
    <property type="molecule type" value="Genomic_DNA"/>
</dbReference>
<feature type="transmembrane region" description="Helical" evidence="6">
    <location>
        <begin position="225"/>
        <end position="247"/>
    </location>
</feature>
<evidence type="ECO:0000313" key="8">
    <source>
        <dbReference type="EMBL" id="PRY93643.1"/>
    </source>
</evidence>
<feature type="domain" description="ABC3 transporter permease C-terminal" evidence="7">
    <location>
        <begin position="177"/>
        <end position="292"/>
    </location>
</feature>
<evidence type="ECO:0000256" key="4">
    <source>
        <dbReference type="ARBA" id="ARBA00022989"/>
    </source>
</evidence>
<evidence type="ECO:0000256" key="6">
    <source>
        <dbReference type="SAM" id="Phobius"/>
    </source>
</evidence>
<reference evidence="8 9" key="1">
    <citation type="submission" date="2018-03" db="EMBL/GenBank/DDBJ databases">
        <title>Genomic Encyclopedia of Archaeal and Bacterial Type Strains, Phase II (KMG-II): from individual species to whole genera.</title>
        <authorList>
            <person name="Goeker M."/>
        </authorList>
    </citation>
    <scope>NUCLEOTIDE SEQUENCE [LARGE SCALE GENOMIC DNA]</scope>
    <source>
        <strain evidence="8 9">DSM 29318</strain>
    </source>
</reference>
<keyword evidence="3 6" id="KW-0812">Transmembrane</keyword>
<evidence type="ECO:0000313" key="9">
    <source>
        <dbReference type="Proteomes" id="UP000238801"/>
    </source>
</evidence>
<dbReference type="InterPro" id="IPR003838">
    <property type="entry name" value="ABC3_permease_C"/>
</dbReference>
<name>A0A2T0X3W3_9RHOB</name>
<dbReference type="GO" id="GO:0051301">
    <property type="term" value="P:cell division"/>
    <property type="evidence" value="ECO:0007669"/>
    <property type="project" value="UniProtKB-KW"/>
</dbReference>
<dbReference type="Proteomes" id="UP000238801">
    <property type="component" value="Unassembled WGS sequence"/>
</dbReference>
<dbReference type="PANTHER" id="PTHR47755">
    <property type="entry name" value="CELL DIVISION PROTEIN FTSX"/>
    <property type="match status" value="1"/>
</dbReference>
<evidence type="ECO:0000256" key="3">
    <source>
        <dbReference type="ARBA" id="ARBA00022692"/>
    </source>
</evidence>
<evidence type="ECO:0000256" key="1">
    <source>
        <dbReference type="ARBA" id="ARBA00004651"/>
    </source>
</evidence>
<keyword evidence="4 6" id="KW-1133">Transmembrane helix</keyword>
<keyword evidence="9" id="KW-1185">Reference proteome</keyword>
<dbReference type="AlphaFoldDB" id="A0A2T0X3W3"/>
<dbReference type="InterPro" id="IPR004513">
    <property type="entry name" value="FtsX"/>
</dbReference>
<gene>
    <name evidence="8" type="ORF">BCF33_2524</name>
</gene>
<keyword evidence="8" id="KW-0131">Cell cycle</keyword>
<sequence>MRRVLTLLRGESGAGRMVPRTGAAATLTLGASAAMGFLAMFALALTFASGRLADRWSDGLAGTATVRIEAPRAQVEPQMRAALTVLRQTPGVAEVRALSAEERAALVAPWFGEDVPVADLPLPILIAVTEAVPGYDAEGLRLRLAAEAPGAVLDDHARWRGPLVAAARRLRLLGWLSMGIIALSSAAIVTLAANAALAANARVIEVLRLNGARDDYVARAFVRRFTLRAFIGAAGGTALGAMAIALLPSADAAGGFLTGLGFRGAGWLWPLLIPPVAGAVAFAATRAAAMRQLRAVS</sequence>
<evidence type="ECO:0000259" key="7">
    <source>
        <dbReference type="Pfam" id="PF02687"/>
    </source>
</evidence>
<protein>
    <submittedName>
        <fullName evidence="8">Cell division transport system permease protein</fullName>
    </submittedName>
</protein>
<dbReference type="Pfam" id="PF02687">
    <property type="entry name" value="FtsX"/>
    <property type="match status" value="1"/>
</dbReference>
<keyword evidence="5 6" id="KW-0472">Membrane</keyword>